<dbReference type="Gene3D" id="2.90.10.10">
    <property type="entry name" value="Bulb-type lectin domain"/>
    <property type="match status" value="1"/>
</dbReference>
<dbReference type="PROSITE" id="PS50927">
    <property type="entry name" value="BULB_LECTIN"/>
    <property type="match status" value="1"/>
</dbReference>
<dbReference type="GO" id="GO:0004672">
    <property type="term" value="F:protein kinase activity"/>
    <property type="evidence" value="ECO:0007669"/>
    <property type="project" value="InterPro"/>
</dbReference>
<feature type="domain" description="Bulb-type lectin" evidence="8">
    <location>
        <begin position="142"/>
        <end position="264"/>
    </location>
</feature>
<dbReference type="GO" id="GO:0005524">
    <property type="term" value="F:ATP binding"/>
    <property type="evidence" value="ECO:0007669"/>
    <property type="project" value="InterPro"/>
</dbReference>
<keyword evidence="4" id="KW-0245">EGF-like domain</keyword>
<evidence type="ECO:0000259" key="8">
    <source>
        <dbReference type="PROSITE" id="PS50927"/>
    </source>
</evidence>
<evidence type="ECO:0000256" key="2">
    <source>
        <dbReference type="ARBA" id="ARBA00023157"/>
    </source>
</evidence>
<evidence type="ECO:0000259" key="6">
    <source>
        <dbReference type="PROSITE" id="PS50011"/>
    </source>
</evidence>
<gene>
    <name evidence="9" type="ORF">AYBTSS11_LOCUS30827</name>
</gene>
<dbReference type="InterPro" id="IPR000719">
    <property type="entry name" value="Prot_kinase_dom"/>
</dbReference>
<organism evidence="9 10">
    <name type="scientific">Sphenostylis stenocarpa</name>
    <dbReference type="NCBI Taxonomy" id="92480"/>
    <lineage>
        <taxon>Eukaryota</taxon>
        <taxon>Viridiplantae</taxon>
        <taxon>Streptophyta</taxon>
        <taxon>Embryophyta</taxon>
        <taxon>Tracheophyta</taxon>
        <taxon>Spermatophyta</taxon>
        <taxon>Magnoliopsida</taxon>
        <taxon>eudicotyledons</taxon>
        <taxon>Gunneridae</taxon>
        <taxon>Pentapetalae</taxon>
        <taxon>rosids</taxon>
        <taxon>fabids</taxon>
        <taxon>Fabales</taxon>
        <taxon>Fabaceae</taxon>
        <taxon>Papilionoideae</taxon>
        <taxon>50 kb inversion clade</taxon>
        <taxon>NPAAA clade</taxon>
        <taxon>indigoferoid/millettioid clade</taxon>
        <taxon>Phaseoleae</taxon>
        <taxon>Sphenostylis</taxon>
    </lineage>
</organism>
<sequence length="604" mass="67872">MDGRVVAVKRLSKKSGQGLEDYFVFEDMVLELLEDVLEEQYTPSEVIRCVQVGLLCVQQRPQDRPDRYDSFNVSHMQGNIKLNSIAYAVCWVRFGLEANIVDLPVFLQQMTLSCHCFPIVTMLCVWFLLFMCMWGTCTSLDTLKLNQTIRDCENETLVSAGGTIELGFLSLGKSSRRYLAIWYRNVSPSTVVWVANRNTPLDNKSGVLKLNDKGVLVLISGAHSTIWSSNISGKAVNDPIAQLLDSGNFVVKFGQGTSKESSILWQSFDEIGDTILPGMKLGWNLETGVERYISSWKGVDNPAEGEYSLKIDSRGYPQAIIFEGSKIKYRLGPWNGESWAGYPVKIPQSSEIFVFNKTDLYYEFKLLGSSDLISIVKLTPSGIGNRIFWTTDTTSQRSLLLQERDQCENYAFCGANSICNYDGNHPTCECVRGYVPKSPDQWNTSIWHSGCVPRNKSNCKTSYTDGFLPYSHMKLPDTSSSCREGSGCLHWFNTLVDLRSFSQLGQDIYIRVPASELDHGSHGNMKNKIVGITGTLLDGQEVAVKRNSKMSDQGLDEFKNEVVLIAKLQHRNLVKLLGCCIQGEEKLLIYEYMPNKSLDYFIFG</sequence>
<keyword evidence="5" id="KW-0812">Transmembrane</keyword>
<keyword evidence="3" id="KW-0325">Glycoprotein</keyword>
<keyword evidence="1" id="KW-0732">Signal</keyword>
<dbReference type="Pfam" id="PF00954">
    <property type="entry name" value="S_locus_glycop"/>
    <property type="match status" value="1"/>
</dbReference>
<reference evidence="9" key="1">
    <citation type="submission" date="2023-10" db="EMBL/GenBank/DDBJ databases">
        <authorList>
            <person name="Domelevo Entfellner J.-B."/>
        </authorList>
    </citation>
    <scope>NUCLEOTIDE SEQUENCE</scope>
</reference>
<keyword evidence="5" id="KW-1133">Transmembrane helix</keyword>
<dbReference type="InterPro" id="IPR000742">
    <property type="entry name" value="EGF"/>
</dbReference>
<proteinExistence type="predicted"/>
<dbReference type="SUPFAM" id="SSF56112">
    <property type="entry name" value="Protein kinase-like (PK-like)"/>
    <property type="match status" value="1"/>
</dbReference>
<dbReference type="AlphaFoldDB" id="A0AA87B8E3"/>
<evidence type="ECO:0000256" key="4">
    <source>
        <dbReference type="PROSITE-ProRule" id="PRU00076"/>
    </source>
</evidence>
<dbReference type="FunFam" id="2.90.10.10:FF:000004">
    <property type="entry name" value="G-type lectin S-receptor-like serine/threonine-protein kinase"/>
    <property type="match status" value="1"/>
</dbReference>
<dbReference type="FunFam" id="3.30.200.20:FF:000910">
    <property type="entry name" value="Cysteine-rich receptor-like protein kinase 11"/>
    <property type="match status" value="1"/>
</dbReference>
<dbReference type="SUPFAM" id="SSF51110">
    <property type="entry name" value="alpha-D-mannose-specific plant lectins"/>
    <property type="match status" value="1"/>
</dbReference>
<dbReference type="CDD" id="cd00028">
    <property type="entry name" value="B_lectin"/>
    <property type="match status" value="1"/>
</dbReference>
<dbReference type="Pfam" id="PF07714">
    <property type="entry name" value="PK_Tyr_Ser-Thr"/>
    <property type="match status" value="1"/>
</dbReference>
<dbReference type="InterPro" id="IPR001245">
    <property type="entry name" value="Ser-Thr/Tyr_kinase_cat_dom"/>
</dbReference>
<dbReference type="PROSITE" id="PS50011">
    <property type="entry name" value="PROTEIN_KINASE_DOM"/>
    <property type="match status" value="1"/>
</dbReference>
<feature type="domain" description="Protein kinase" evidence="6">
    <location>
        <begin position="498"/>
        <end position="604"/>
    </location>
</feature>
<dbReference type="Proteomes" id="UP001189624">
    <property type="component" value="Chromosome 11"/>
</dbReference>
<dbReference type="InterPro" id="IPR011009">
    <property type="entry name" value="Kinase-like_dom_sf"/>
</dbReference>
<comment type="caution">
    <text evidence="4">Lacks conserved residue(s) required for the propagation of feature annotation.</text>
</comment>
<dbReference type="InterPro" id="IPR000858">
    <property type="entry name" value="S_locus_glycoprot_dom"/>
</dbReference>
<evidence type="ECO:0000256" key="5">
    <source>
        <dbReference type="SAM" id="Phobius"/>
    </source>
</evidence>
<accession>A0AA87B8E3</accession>
<feature type="transmembrane region" description="Helical" evidence="5">
    <location>
        <begin position="116"/>
        <end position="136"/>
    </location>
</feature>
<dbReference type="PROSITE" id="PS50026">
    <property type="entry name" value="EGF_3"/>
    <property type="match status" value="1"/>
</dbReference>
<keyword evidence="5" id="KW-0472">Membrane</keyword>
<dbReference type="EMBL" id="OY731408">
    <property type="protein sequence ID" value="CAJ1978631.1"/>
    <property type="molecule type" value="Genomic_DNA"/>
</dbReference>
<dbReference type="InterPro" id="IPR036426">
    <property type="entry name" value="Bulb-type_lectin_dom_sf"/>
</dbReference>
<evidence type="ECO:0000256" key="3">
    <source>
        <dbReference type="ARBA" id="ARBA00023180"/>
    </source>
</evidence>
<dbReference type="InterPro" id="IPR001480">
    <property type="entry name" value="Bulb-type_lectin_dom"/>
</dbReference>
<keyword evidence="10" id="KW-1185">Reference proteome</keyword>
<dbReference type="SMART" id="SM00108">
    <property type="entry name" value="B_lectin"/>
    <property type="match status" value="1"/>
</dbReference>
<evidence type="ECO:0000259" key="7">
    <source>
        <dbReference type="PROSITE" id="PS50026"/>
    </source>
</evidence>
<feature type="domain" description="EGF-like" evidence="7">
    <location>
        <begin position="403"/>
        <end position="440"/>
    </location>
</feature>
<dbReference type="PANTHER" id="PTHR32444:SF183">
    <property type="entry name" value="APPLE DOMAIN-CONTAINING PROTEIN"/>
    <property type="match status" value="1"/>
</dbReference>
<dbReference type="GO" id="GO:0048544">
    <property type="term" value="P:recognition of pollen"/>
    <property type="evidence" value="ECO:0007669"/>
    <property type="project" value="InterPro"/>
</dbReference>
<name>A0AA87B8E3_9FABA</name>
<evidence type="ECO:0000313" key="9">
    <source>
        <dbReference type="EMBL" id="CAJ1978631.1"/>
    </source>
</evidence>
<dbReference type="Pfam" id="PF01453">
    <property type="entry name" value="B_lectin"/>
    <property type="match status" value="1"/>
</dbReference>
<keyword evidence="2" id="KW-1015">Disulfide bond</keyword>
<dbReference type="Gene3D" id="3.30.200.20">
    <property type="entry name" value="Phosphorylase Kinase, domain 1"/>
    <property type="match status" value="1"/>
</dbReference>
<dbReference type="CDD" id="cd01098">
    <property type="entry name" value="PAN_AP_plant"/>
    <property type="match status" value="1"/>
</dbReference>
<dbReference type="PANTHER" id="PTHR32444">
    <property type="entry name" value="BULB-TYPE LECTIN DOMAIN-CONTAINING PROTEIN"/>
    <property type="match status" value="1"/>
</dbReference>
<protein>
    <submittedName>
        <fullName evidence="9">Uncharacterized protein</fullName>
    </submittedName>
</protein>
<dbReference type="Gramene" id="rna-AYBTSS11_LOCUS30827">
    <property type="protein sequence ID" value="CAJ1978631.1"/>
    <property type="gene ID" value="gene-AYBTSS11_LOCUS30827"/>
</dbReference>
<evidence type="ECO:0000313" key="10">
    <source>
        <dbReference type="Proteomes" id="UP001189624"/>
    </source>
</evidence>
<evidence type="ECO:0000256" key="1">
    <source>
        <dbReference type="ARBA" id="ARBA00022729"/>
    </source>
</evidence>